<organism evidence="2">
    <name type="scientific">marine sediment metagenome</name>
    <dbReference type="NCBI Taxonomy" id="412755"/>
    <lineage>
        <taxon>unclassified sequences</taxon>
        <taxon>metagenomes</taxon>
        <taxon>ecological metagenomes</taxon>
    </lineage>
</organism>
<dbReference type="EMBL" id="BARS01036565">
    <property type="protein sequence ID" value="GAG16450.1"/>
    <property type="molecule type" value="Genomic_DNA"/>
</dbReference>
<reference evidence="2" key="1">
    <citation type="journal article" date="2014" name="Front. Microbiol.">
        <title>High frequency of phylogenetically diverse reductive dehalogenase-homologous genes in deep subseafloor sedimentary metagenomes.</title>
        <authorList>
            <person name="Kawai M."/>
            <person name="Futagami T."/>
            <person name="Toyoda A."/>
            <person name="Takaki Y."/>
            <person name="Nishi S."/>
            <person name="Hori S."/>
            <person name="Arai W."/>
            <person name="Tsubouchi T."/>
            <person name="Morono Y."/>
            <person name="Uchiyama I."/>
            <person name="Ito T."/>
            <person name="Fujiyama A."/>
            <person name="Inagaki F."/>
            <person name="Takami H."/>
        </authorList>
    </citation>
    <scope>NUCLEOTIDE SEQUENCE</scope>
    <source>
        <strain evidence="2">Expedition CK06-06</strain>
    </source>
</reference>
<feature type="domain" description="Xylose isomerase-like TIM barrel" evidence="1">
    <location>
        <begin position="15"/>
        <end position="171"/>
    </location>
</feature>
<dbReference type="Gene3D" id="3.20.20.150">
    <property type="entry name" value="Divalent-metal-dependent TIM barrel enzymes"/>
    <property type="match status" value="1"/>
</dbReference>
<dbReference type="InterPro" id="IPR050312">
    <property type="entry name" value="IolE/XylAMocC-like"/>
</dbReference>
<dbReference type="InterPro" id="IPR013022">
    <property type="entry name" value="Xyl_isomerase-like_TIM-brl"/>
</dbReference>
<proteinExistence type="predicted"/>
<accession>X0VDQ2</accession>
<dbReference type="SUPFAM" id="SSF51658">
    <property type="entry name" value="Xylose isomerase-like"/>
    <property type="match status" value="1"/>
</dbReference>
<evidence type="ECO:0000313" key="2">
    <source>
        <dbReference type="EMBL" id="GAG16450.1"/>
    </source>
</evidence>
<dbReference type="AlphaFoldDB" id="X0VDQ2"/>
<dbReference type="Pfam" id="PF01261">
    <property type="entry name" value="AP_endonuc_2"/>
    <property type="match status" value="1"/>
</dbReference>
<protein>
    <recommendedName>
        <fullName evidence="1">Xylose isomerase-like TIM barrel domain-containing protein</fullName>
    </recommendedName>
</protein>
<gene>
    <name evidence="2" type="ORF">S01H1_56181</name>
</gene>
<dbReference type="InterPro" id="IPR036237">
    <property type="entry name" value="Xyl_isomerase-like_sf"/>
</dbReference>
<comment type="caution">
    <text evidence="2">The sequence shown here is derived from an EMBL/GenBank/DDBJ whole genome shotgun (WGS) entry which is preliminary data.</text>
</comment>
<name>X0VDQ2_9ZZZZ</name>
<dbReference type="PANTHER" id="PTHR12110">
    <property type="entry name" value="HYDROXYPYRUVATE ISOMERASE"/>
    <property type="match status" value="1"/>
</dbReference>
<evidence type="ECO:0000259" key="1">
    <source>
        <dbReference type="Pfam" id="PF01261"/>
    </source>
</evidence>
<feature type="non-terminal residue" evidence="2">
    <location>
        <position position="1"/>
    </location>
</feature>
<sequence>PCVDTTDGGRKPDGYTDDEVMALMKQYYRVVLDWAQRYDIIINVEPHGPYTTNPDTMEQILNFYDSPYLRMNFDTGNVFIAGQDPVAFLRRFRDKVSHCHIKDVSEELARAVRGGQTGIASSVVGIGEGVNADNIAGCIELLKEINWDGVLSIECEAAPGKVEQSLEWLRKQIV</sequence>